<sequence>MRGRLGGTAWTCAAWNSGAARVSSPRSNELLVRVPVHHACSYMDVPVWLVCACDQRFAERVPRAHLEEQQHACPSASFVDVPGEPLQDRVDFRHKGNICEAWHADEPMQTAELNGVVLGHTHVARARESVLVALAARLHKSDVATGPLMAQSSALVCIPR</sequence>
<dbReference type="Proteomes" id="UP001222325">
    <property type="component" value="Unassembled WGS sequence"/>
</dbReference>
<reference evidence="1" key="1">
    <citation type="submission" date="2023-03" db="EMBL/GenBank/DDBJ databases">
        <title>Massive genome expansion in bonnet fungi (Mycena s.s.) driven by repeated elements and novel gene families across ecological guilds.</title>
        <authorList>
            <consortium name="Lawrence Berkeley National Laboratory"/>
            <person name="Harder C.B."/>
            <person name="Miyauchi S."/>
            <person name="Viragh M."/>
            <person name="Kuo A."/>
            <person name="Thoen E."/>
            <person name="Andreopoulos B."/>
            <person name="Lu D."/>
            <person name="Skrede I."/>
            <person name="Drula E."/>
            <person name="Henrissat B."/>
            <person name="Morin E."/>
            <person name="Kohler A."/>
            <person name="Barry K."/>
            <person name="LaButti K."/>
            <person name="Morin E."/>
            <person name="Salamov A."/>
            <person name="Lipzen A."/>
            <person name="Mereny Z."/>
            <person name="Hegedus B."/>
            <person name="Baldrian P."/>
            <person name="Stursova M."/>
            <person name="Weitz H."/>
            <person name="Taylor A."/>
            <person name="Grigoriev I.V."/>
            <person name="Nagy L.G."/>
            <person name="Martin F."/>
            <person name="Kauserud H."/>
        </authorList>
    </citation>
    <scope>NUCLEOTIDE SEQUENCE</scope>
    <source>
        <strain evidence="1">CBHHK173m</strain>
    </source>
</reference>
<protein>
    <submittedName>
        <fullName evidence="1">Uncharacterized protein</fullName>
    </submittedName>
</protein>
<name>A0AAD6TWJ8_9AGAR</name>
<comment type="caution">
    <text evidence="1">The sequence shown here is derived from an EMBL/GenBank/DDBJ whole genome shotgun (WGS) entry which is preliminary data.</text>
</comment>
<evidence type="ECO:0000313" key="1">
    <source>
        <dbReference type="EMBL" id="KAJ7079825.1"/>
    </source>
</evidence>
<dbReference type="EMBL" id="JARJCN010000058">
    <property type="protein sequence ID" value="KAJ7079825.1"/>
    <property type="molecule type" value="Genomic_DNA"/>
</dbReference>
<gene>
    <name evidence="1" type="ORF">B0H15DRAFT_953913</name>
</gene>
<proteinExistence type="predicted"/>
<keyword evidence="2" id="KW-1185">Reference proteome</keyword>
<accession>A0AAD6TWJ8</accession>
<dbReference type="AlphaFoldDB" id="A0AAD6TWJ8"/>
<organism evidence="1 2">
    <name type="scientific">Mycena belliarum</name>
    <dbReference type="NCBI Taxonomy" id="1033014"/>
    <lineage>
        <taxon>Eukaryota</taxon>
        <taxon>Fungi</taxon>
        <taxon>Dikarya</taxon>
        <taxon>Basidiomycota</taxon>
        <taxon>Agaricomycotina</taxon>
        <taxon>Agaricomycetes</taxon>
        <taxon>Agaricomycetidae</taxon>
        <taxon>Agaricales</taxon>
        <taxon>Marasmiineae</taxon>
        <taxon>Mycenaceae</taxon>
        <taxon>Mycena</taxon>
    </lineage>
</organism>
<evidence type="ECO:0000313" key="2">
    <source>
        <dbReference type="Proteomes" id="UP001222325"/>
    </source>
</evidence>